<dbReference type="RefSeq" id="WP_092575132.1">
    <property type="nucleotide sequence ID" value="NZ_FMAF01000013.1"/>
</dbReference>
<dbReference type="Proteomes" id="UP000199205">
    <property type="component" value="Unassembled WGS sequence"/>
</dbReference>
<evidence type="ECO:0000313" key="2">
    <source>
        <dbReference type="Proteomes" id="UP000199205"/>
    </source>
</evidence>
<dbReference type="OrthoDB" id="8394203at2"/>
<sequence length="59" mass="6827">MLERYAIHEDEDGTFAILDAKTFEVVERGGMVLQNMPWYWAESLIGLLQALDQHSEFPN</sequence>
<protein>
    <submittedName>
        <fullName evidence="1">Uncharacterized protein</fullName>
    </submittedName>
</protein>
<accession>A0A1C3WML9</accession>
<reference evidence="1 2" key="1">
    <citation type="submission" date="2016-08" db="EMBL/GenBank/DDBJ databases">
        <authorList>
            <person name="Seilhamer J.J."/>
        </authorList>
    </citation>
    <scope>NUCLEOTIDE SEQUENCE [LARGE SCALE GENOMIC DNA]</scope>
    <source>
        <strain evidence="1 2">P1-7</strain>
    </source>
</reference>
<dbReference type="EMBL" id="FMAF01000013">
    <property type="protein sequence ID" value="SCB41210.1"/>
    <property type="molecule type" value="Genomic_DNA"/>
</dbReference>
<name>A0A1C3WML9_9HYPH</name>
<gene>
    <name evidence="1" type="ORF">GA0061101_113130</name>
</gene>
<evidence type="ECO:0000313" key="1">
    <source>
        <dbReference type="EMBL" id="SCB41210.1"/>
    </source>
</evidence>
<organism evidence="1 2">
    <name type="scientific">Rhizobium lusitanum</name>
    <dbReference type="NCBI Taxonomy" id="293958"/>
    <lineage>
        <taxon>Bacteria</taxon>
        <taxon>Pseudomonadati</taxon>
        <taxon>Pseudomonadota</taxon>
        <taxon>Alphaproteobacteria</taxon>
        <taxon>Hyphomicrobiales</taxon>
        <taxon>Rhizobiaceae</taxon>
        <taxon>Rhizobium/Agrobacterium group</taxon>
        <taxon>Rhizobium</taxon>
    </lineage>
</organism>
<proteinExistence type="predicted"/>
<dbReference type="AlphaFoldDB" id="A0A1C3WML9"/>